<protein>
    <submittedName>
        <fullName evidence="1">Uncharacterized protein</fullName>
    </submittedName>
</protein>
<dbReference type="RefSeq" id="WP_158365374.1">
    <property type="nucleotide sequence ID" value="NZ_JAOQKC010000038.1"/>
</dbReference>
<keyword evidence="2" id="KW-1185">Reference proteome</keyword>
<comment type="caution">
    <text evidence="1">The sequence shown here is derived from an EMBL/GenBank/DDBJ whole genome shotgun (WGS) entry which is preliminary data.</text>
</comment>
<evidence type="ECO:0000313" key="1">
    <source>
        <dbReference type="EMBL" id="MCU6698537.1"/>
    </source>
</evidence>
<reference evidence="1 2" key="1">
    <citation type="journal article" date="2021" name="ISME Commun">
        <title>Automated analysis of genomic sequences facilitates high-throughput and comprehensive description of bacteria.</title>
        <authorList>
            <person name="Hitch T.C.A."/>
        </authorList>
    </citation>
    <scope>NUCLEOTIDE SEQUENCE [LARGE SCALE GENOMIC DNA]</scope>
    <source>
        <strain evidence="1 2">Sanger_04</strain>
    </source>
</reference>
<dbReference type="Proteomes" id="UP001652461">
    <property type="component" value="Unassembled WGS sequence"/>
</dbReference>
<gene>
    <name evidence="1" type="ORF">OCV63_16880</name>
</gene>
<accession>A0ABT2S1S4</accession>
<name>A0ABT2S1S4_9FIRM</name>
<organism evidence="1 2">
    <name type="scientific">Laedolimicola ammoniilytica</name>
    <dbReference type="NCBI Taxonomy" id="2981771"/>
    <lineage>
        <taxon>Bacteria</taxon>
        <taxon>Bacillati</taxon>
        <taxon>Bacillota</taxon>
        <taxon>Clostridia</taxon>
        <taxon>Lachnospirales</taxon>
        <taxon>Lachnospiraceae</taxon>
        <taxon>Laedolimicola</taxon>
    </lineage>
</organism>
<sequence>MKKEVQESRIESEAAIKLYIQKLNYALDNGARLTSQERRLVDENREERYTNKYTVAELFPDEDPVVALKRELRKLTVEEYIKTAKDLRFPNRRKNNGDENHS</sequence>
<proteinExistence type="predicted"/>
<evidence type="ECO:0000313" key="2">
    <source>
        <dbReference type="Proteomes" id="UP001652461"/>
    </source>
</evidence>
<dbReference type="EMBL" id="JAOQKC010000038">
    <property type="protein sequence ID" value="MCU6698537.1"/>
    <property type="molecule type" value="Genomic_DNA"/>
</dbReference>